<proteinExistence type="predicted"/>
<reference evidence="1 2" key="2">
    <citation type="journal article" date="2016" name="Int. J. Syst. Evol. Microbiol.">
        <title>Vitellibacter aquimaris sp. nov., a marine bacterium isolated from seawater.</title>
        <authorList>
            <person name="Thevarajoo S."/>
            <person name="Selvaratnam C."/>
            <person name="Goh K.M."/>
            <person name="Hong K.W."/>
            <person name="Chan X.Y."/>
            <person name="Chan K.G."/>
            <person name="Chong C.S."/>
        </authorList>
    </citation>
    <scope>NUCLEOTIDE SEQUENCE [LARGE SCALE GENOMIC DNA]</scope>
    <source>
        <strain evidence="1 2">D-24</strain>
    </source>
</reference>
<name>A0A137RGW6_9FLAO</name>
<reference evidence="2" key="1">
    <citation type="submission" date="2014-10" db="EMBL/GenBank/DDBJ databases">
        <title>Genome sequencing of Vitellibacter sp. D-24.</title>
        <authorList>
            <person name="Thevarajoo S."/>
            <person name="Selvaratnam C."/>
            <person name="Goh K.M."/>
            <person name="Chong C.S."/>
        </authorList>
    </citation>
    <scope>NUCLEOTIDE SEQUENCE [LARGE SCALE GENOMIC DNA]</scope>
    <source>
        <strain evidence="2">D-24</strain>
    </source>
</reference>
<gene>
    <name evidence="1" type="ORF">LS48_09240</name>
</gene>
<comment type="caution">
    <text evidence="1">The sequence shown here is derived from an EMBL/GenBank/DDBJ whole genome shotgun (WGS) entry which is preliminary data.</text>
</comment>
<organism evidence="1 2">
    <name type="scientific">Aequorivita aquimaris</name>
    <dbReference type="NCBI Taxonomy" id="1548749"/>
    <lineage>
        <taxon>Bacteria</taxon>
        <taxon>Pseudomonadati</taxon>
        <taxon>Bacteroidota</taxon>
        <taxon>Flavobacteriia</taxon>
        <taxon>Flavobacteriales</taxon>
        <taxon>Flavobacteriaceae</taxon>
        <taxon>Aequorivita</taxon>
    </lineage>
</organism>
<dbReference type="Proteomes" id="UP000070138">
    <property type="component" value="Unassembled WGS sequence"/>
</dbReference>
<evidence type="ECO:0000313" key="1">
    <source>
        <dbReference type="EMBL" id="KXN98734.1"/>
    </source>
</evidence>
<dbReference type="STRING" id="1548749.LS48_09240"/>
<protein>
    <submittedName>
        <fullName evidence="1">Uncharacterized protein</fullName>
    </submittedName>
</protein>
<sequence>MFSVKVEKNSKLHKYFYFWANKNFMKFQVLLFTFFICFGTQFLVAQHIRLDKKEMAFLASQEKINVVFTYHDLHFNADNFTEAEFLDYIKKKIEGKLNTEEALDWEQKHLAAKDSVYPRIFVASLNNRIKNYDHPVEFVWNDPSIKYTMKVQTDWMYFGYDAGIAKQPAKANLKIYFFETSNPETIISQIDVERAEGFDVVGSLSFYKTGTTTSFGPSGNWLEEFLKANEDYPKPSLIRMGNMYDKAAARFGMTLKRVLD</sequence>
<accession>A0A137RGW6</accession>
<dbReference type="EMBL" id="JRWG01000005">
    <property type="protein sequence ID" value="KXN98734.1"/>
    <property type="molecule type" value="Genomic_DNA"/>
</dbReference>
<dbReference type="AlphaFoldDB" id="A0A137RGW6"/>
<keyword evidence="2" id="KW-1185">Reference proteome</keyword>
<evidence type="ECO:0000313" key="2">
    <source>
        <dbReference type="Proteomes" id="UP000070138"/>
    </source>
</evidence>